<dbReference type="AlphaFoldDB" id="A0AAE1BUT4"/>
<evidence type="ECO:0000256" key="2">
    <source>
        <dbReference type="SAM" id="Phobius"/>
    </source>
</evidence>
<proteinExistence type="predicted"/>
<feature type="compositionally biased region" description="Polar residues" evidence="1">
    <location>
        <begin position="290"/>
        <end position="303"/>
    </location>
</feature>
<feature type="region of interest" description="Disordered" evidence="1">
    <location>
        <begin position="490"/>
        <end position="510"/>
    </location>
</feature>
<feature type="compositionally biased region" description="Low complexity" evidence="1">
    <location>
        <begin position="236"/>
        <end position="288"/>
    </location>
</feature>
<reference evidence="3" key="1">
    <citation type="submission" date="2023-10" db="EMBL/GenBank/DDBJ databases">
        <title>Genome assemblies of two species of porcelain crab, Petrolisthes cinctipes and Petrolisthes manimaculis (Anomura: Porcellanidae).</title>
        <authorList>
            <person name="Angst P."/>
        </authorList>
    </citation>
    <scope>NUCLEOTIDE SEQUENCE</scope>
    <source>
        <strain evidence="3">PB745_01</strain>
        <tissue evidence="3">Gill</tissue>
    </source>
</reference>
<keyword evidence="2" id="KW-0812">Transmembrane</keyword>
<gene>
    <name evidence="3" type="ORF">Pcinc_038267</name>
</gene>
<name>A0AAE1BUT4_PETCI</name>
<feature type="transmembrane region" description="Helical" evidence="2">
    <location>
        <begin position="341"/>
        <end position="368"/>
    </location>
</feature>
<keyword evidence="4" id="KW-1185">Reference proteome</keyword>
<evidence type="ECO:0000256" key="1">
    <source>
        <dbReference type="SAM" id="MobiDB-lite"/>
    </source>
</evidence>
<feature type="region of interest" description="Disordered" evidence="1">
    <location>
        <begin position="537"/>
        <end position="561"/>
    </location>
</feature>
<keyword evidence="2" id="KW-0472">Membrane</keyword>
<organism evidence="3 4">
    <name type="scientific">Petrolisthes cinctipes</name>
    <name type="common">Flat porcelain crab</name>
    <dbReference type="NCBI Taxonomy" id="88211"/>
    <lineage>
        <taxon>Eukaryota</taxon>
        <taxon>Metazoa</taxon>
        <taxon>Ecdysozoa</taxon>
        <taxon>Arthropoda</taxon>
        <taxon>Crustacea</taxon>
        <taxon>Multicrustacea</taxon>
        <taxon>Malacostraca</taxon>
        <taxon>Eumalacostraca</taxon>
        <taxon>Eucarida</taxon>
        <taxon>Decapoda</taxon>
        <taxon>Pleocyemata</taxon>
        <taxon>Anomura</taxon>
        <taxon>Galatheoidea</taxon>
        <taxon>Porcellanidae</taxon>
        <taxon>Petrolisthes</taxon>
    </lineage>
</organism>
<protein>
    <submittedName>
        <fullName evidence="3">Uncharacterized protein</fullName>
    </submittedName>
</protein>
<keyword evidence="2" id="KW-1133">Transmembrane helix</keyword>
<dbReference type="EMBL" id="JAWQEG010006266">
    <property type="protein sequence ID" value="KAK3855325.1"/>
    <property type="molecule type" value="Genomic_DNA"/>
</dbReference>
<dbReference type="Proteomes" id="UP001286313">
    <property type="component" value="Unassembled WGS sequence"/>
</dbReference>
<sequence length="573" mass="63365">MSRREYNSSLVVDPVTQTHTVQKAWWGLLSHSQHILVAIGINRRGRMYHCWHKMVVVTSLLLSLLLWSASGVASQITECENIVMDDQASSVVSLVDPSFNESTLSFILTLENKQWKKFELGNLVDGTFQATHLLSMRNVTDDDKALYNIKLIKKGGEEEQLLNERLSNMWVDGVEVKLVFGHSRLIFTVTNGEERLKFDLITSQLRDVEVVEVKDINQVSLVQRCSLLPETTMAVPTTTPTTTTTTTTIPTTTTPTTTTTTTIPTTTTPTTTILPTTTTTTTTTNPTTPFDPSTNTEKNATSPGSGGVIHVSTTLPPCEMVRSGMVESSTGLNKDCQTIPWWTWVCIGVLCAFVIITIVLVCYTVVLYRRNFELMETLTRQGHYLRGRMTSPGGYGEEAKDMQYLHVKSQSVVVGNTVPRIASNPSPMPPVNPTPSPLPPFDTSLPIKVQFDPTSADPKFKLSTSSIPFIEPPSPLPPPPVSCTVPRNSSYRRSFSHQPELDFPPPPESTPPMSFLTLPATSTQRGYVRDSLHSLHEETAPLRQKPRSHCSEDALADDENSDVSLDREFGVIC</sequence>
<feature type="region of interest" description="Disordered" evidence="1">
    <location>
        <begin position="234"/>
        <end position="309"/>
    </location>
</feature>
<comment type="caution">
    <text evidence="3">The sequence shown here is derived from an EMBL/GenBank/DDBJ whole genome shotgun (WGS) entry which is preliminary data.</text>
</comment>
<evidence type="ECO:0000313" key="3">
    <source>
        <dbReference type="EMBL" id="KAK3855325.1"/>
    </source>
</evidence>
<accession>A0AAE1BUT4</accession>
<evidence type="ECO:0000313" key="4">
    <source>
        <dbReference type="Proteomes" id="UP001286313"/>
    </source>
</evidence>